<dbReference type="AlphaFoldDB" id="A0A132A5C8"/>
<comment type="pathway">
    <text evidence="2 13">Nucleotide-sugar biosynthesis; GDP-alpha-D-mannose biosynthesis; alpha-D-mannose 1-phosphate from D-fructose 6-phosphate: step 2/2.</text>
</comment>
<feature type="binding site" evidence="12">
    <location>
        <position position="10"/>
    </location>
    <ligand>
        <name>Mg(2+)</name>
        <dbReference type="ChEBI" id="CHEBI:18420"/>
        <label>1</label>
    </ligand>
</feature>
<dbReference type="Gene3D" id="3.30.1240.20">
    <property type="match status" value="1"/>
</dbReference>
<feature type="binding site" evidence="11">
    <location>
        <position position="154"/>
    </location>
    <ligand>
        <name>alpha-D-mannose 1-phosphate</name>
        <dbReference type="ChEBI" id="CHEBI:58409"/>
    </ligand>
</feature>
<dbReference type="InterPro" id="IPR036412">
    <property type="entry name" value="HAD-like_sf"/>
</dbReference>
<name>A0A132A5C8_SARSC</name>
<evidence type="ECO:0000313" key="14">
    <source>
        <dbReference type="EMBL" id="KPM06176.1"/>
    </source>
</evidence>
<keyword evidence="8 12" id="KW-0460">Magnesium</keyword>
<dbReference type="GO" id="GO:0004615">
    <property type="term" value="F:phosphomannomutase activity"/>
    <property type="evidence" value="ECO:0007669"/>
    <property type="project" value="UniProtKB-EC"/>
</dbReference>
<dbReference type="OrthoDB" id="10264771at2759"/>
<dbReference type="InterPro" id="IPR005002">
    <property type="entry name" value="PMM"/>
</dbReference>
<feature type="binding site" evidence="11">
    <location>
        <position position="200"/>
    </location>
    <ligand>
        <name>alpha-D-mannose 1-phosphate</name>
        <dbReference type="ChEBI" id="CHEBI:58409"/>
    </ligand>
</feature>
<comment type="subcellular location">
    <subcellularLocation>
        <location evidence="1 13">Cytoplasm</location>
    </subcellularLocation>
</comment>
<evidence type="ECO:0000256" key="7">
    <source>
        <dbReference type="ARBA" id="ARBA00022723"/>
    </source>
</evidence>
<dbReference type="EMBL" id="JXLN01010678">
    <property type="protein sequence ID" value="KPM06176.1"/>
    <property type="molecule type" value="Genomic_DNA"/>
</dbReference>
<dbReference type="Proteomes" id="UP000616769">
    <property type="component" value="Unassembled WGS sequence"/>
</dbReference>
<evidence type="ECO:0000313" key="15">
    <source>
        <dbReference type="Proteomes" id="UP000616769"/>
    </source>
</evidence>
<feature type="binding site" evidence="11">
    <location>
        <position position="198"/>
    </location>
    <ligand>
        <name>alpha-D-mannose 1-phosphate</name>
        <dbReference type="ChEBI" id="CHEBI:58409"/>
    </ligand>
</feature>
<dbReference type="Gene3D" id="3.40.50.1000">
    <property type="entry name" value="HAD superfamily/HAD-like"/>
    <property type="match status" value="1"/>
</dbReference>
<dbReference type="SFLD" id="SFLDG01140">
    <property type="entry name" value="C2.B:_Phosphomannomutase_and_P"/>
    <property type="match status" value="1"/>
</dbReference>
<evidence type="ECO:0000256" key="12">
    <source>
        <dbReference type="PIRSR" id="PIRSR605002-3"/>
    </source>
</evidence>
<dbReference type="GO" id="GO:0005829">
    <property type="term" value="C:cytosol"/>
    <property type="evidence" value="ECO:0007669"/>
    <property type="project" value="TreeGrafter"/>
</dbReference>
<dbReference type="InterPro" id="IPR043169">
    <property type="entry name" value="PMM_cap"/>
</dbReference>
<evidence type="ECO:0000256" key="13">
    <source>
        <dbReference type="RuleBase" id="RU361118"/>
    </source>
</evidence>
<evidence type="ECO:0000256" key="4">
    <source>
        <dbReference type="ARBA" id="ARBA00011738"/>
    </source>
</evidence>
<dbReference type="SFLD" id="SFLDG01143">
    <property type="entry name" value="C2.B.3:_Phosphomannomutase_Lik"/>
    <property type="match status" value="1"/>
</dbReference>
<protein>
    <recommendedName>
        <fullName evidence="5 13">Phosphomannomutase</fullName>
        <ecNumber evidence="5 13">5.4.2.8</ecNumber>
    </recommendedName>
</protein>
<feature type="active site" description="Proton donor/acceptor" evidence="10">
    <location>
        <position position="12"/>
    </location>
</feature>
<keyword evidence="9 13" id="KW-0413">Isomerase</keyword>
<sequence>MKSTKIVLFDIDGTLTEPRQSITTEMDRLLLELHEKIDIGLVSGSDLPKLVEQMNCNNFPNVANSFEDPTENLINRFDYIFAENGLVAFNQGKLIHKKSIVSELGENKLQEIINFVLEYLSKISLPKKRGNFIEFRNGMINVSPIGRSCSQEERMEFFEFDRVHGIRRRLVEALQMKFNQHTDENPIRMHFAIGGQISIDCYPQGWDKSYCLQFLQDRYEEIYFFGDRTQLGGNDYEIAIDPRTKDYTVGDPGQTKSLLKELFFS</sequence>
<evidence type="ECO:0000256" key="6">
    <source>
        <dbReference type="ARBA" id="ARBA00022490"/>
    </source>
</evidence>
<feature type="binding site" evidence="12">
    <location>
        <position position="12"/>
    </location>
    <ligand>
        <name>Mg(2+)</name>
        <dbReference type="ChEBI" id="CHEBI:18420"/>
        <label>1</label>
    </ligand>
</feature>
<comment type="subunit">
    <text evidence="4 13">Homodimer.</text>
</comment>
<comment type="catalytic activity">
    <reaction evidence="13">
        <text>alpha-D-mannose 1-phosphate = D-mannose 6-phosphate</text>
        <dbReference type="Rhea" id="RHEA:11140"/>
        <dbReference type="ChEBI" id="CHEBI:58409"/>
        <dbReference type="ChEBI" id="CHEBI:58735"/>
        <dbReference type="EC" id="5.4.2.8"/>
    </reaction>
</comment>
<reference evidence="14 15" key="1">
    <citation type="journal article" date="2015" name="Parasit. Vectors">
        <title>Draft genome of the scabies mite.</title>
        <authorList>
            <person name="Rider S.D.Jr."/>
            <person name="Morgan M.S."/>
            <person name="Arlian L.G."/>
        </authorList>
    </citation>
    <scope>NUCLEOTIDE SEQUENCE [LARGE SCALE GENOMIC DNA]</scope>
    <source>
        <strain evidence="14">Arlian Lab</strain>
    </source>
</reference>
<feature type="binding site" evidence="12">
    <location>
        <position position="227"/>
    </location>
    <ligand>
        <name>Mg(2+)</name>
        <dbReference type="ChEBI" id="CHEBI:18420"/>
        <label>1</label>
    </ligand>
</feature>
<gene>
    <name evidence="14" type="ORF">QR98_0046490</name>
</gene>
<comment type="function">
    <text evidence="13">Involved in the synthesis of the GDP-mannose and dolichol-phosphate-mannose required for a number of critical mannosyl transfer reactions.</text>
</comment>
<dbReference type="InterPro" id="IPR023214">
    <property type="entry name" value="HAD_sf"/>
</dbReference>
<accession>A0A132A5C8</accession>
<feature type="binding site" evidence="11">
    <location>
        <position position="19"/>
    </location>
    <ligand>
        <name>alpha-D-mannose 1-phosphate</name>
        <dbReference type="ChEBI" id="CHEBI:58409"/>
    </ligand>
</feature>
<dbReference type="EC" id="5.4.2.8" evidence="5 13"/>
<dbReference type="GO" id="GO:0046872">
    <property type="term" value="F:metal ion binding"/>
    <property type="evidence" value="ECO:0007669"/>
    <property type="project" value="UniProtKB-KW"/>
</dbReference>
<dbReference type="VEuPathDB" id="VectorBase:SSCA002153"/>
<evidence type="ECO:0000256" key="3">
    <source>
        <dbReference type="ARBA" id="ARBA00009736"/>
    </source>
</evidence>
<comment type="caution">
    <text evidence="14">The sequence shown here is derived from an EMBL/GenBank/DDBJ whole genome shotgun (WGS) entry which is preliminary data.</text>
</comment>
<evidence type="ECO:0000256" key="8">
    <source>
        <dbReference type="ARBA" id="ARBA00022842"/>
    </source>
</evidence>
<dbReference type="GO" id="GO:0006013">
    <property type="term" value="P:mannose metabolic process"/>
    <property type="evidence" value="ECO:0007669"/>
    <property type="project" value="TreeGrafter"/>
</dbReference>
<dbReference type="PANTHER" id="PTHR10466">
    <property type="entry name" value="PHOSPHOMANNOMUTASE"/>
    <property type="match status" value="1"/>
</dbReference>
<evidence type="ECO:0000256" key="9">
    <source>
        <dbReference type="ARBA" id="ARBA00023235"/>
    </source>
</evidence>
<dbReference type="GO" id="GO:0006487">
    <property type="term" value="P:protein N-linked glycosylation"/>
    <property type="evidence" value="ECO:0007669"/>
    <property type="project" value="TreeGrafter"/>
</dbReference>
<evidence type="ECO:0000256" key="2">
    <source>
        <dbReference type="ARBA" id="ARBA00004699"/>
    </source>
</evidence>
<dbReference type="FunFam" id="3.30.1240.20:FF:000001">
    <property type="entry name" value="Phosphomannomutase"/>
    <property type="match status" value="1"/>
</dbReference>
<keyword evidence="7 12" id="KW-0479">Metal-binding</keyword>
<keyword evidence="6 13" id="KW-0963">Cytoplasm</keyword>
<proteinExistence type="inferred from homology"/>
<dbReference type="SFLD" id="SFLDS00003">
    <property type="entry name" value="Haloacid_Dehalogenase"/>
    <property type="match status" value="1"/>
</dbReference>
<organism evidence="14 15">
    <name type="scientific">Sarcoptes scabiei</name>
    <name type="common">Itch mite</name>
    <name type="synonym">Acarus scabiei</name>
    <dbReference type="NCBI Taxonomy" id="52283"/>
    <lineage>
        <taxon>Eukaryota</taxon>
        <taxon>Metazoa</taxon>
        <taxon>Ecdysozoa</taxon>
        <taxon>Arthropoda</taxon>
        <taxon>Chelicerata</taxon>
        <taxon>Arachnida</taxon>
        <taxon>Acari</taxon>
        <taxon>Acariformes</taxon>
        <taxon>Sarcoptiformes</taxon>
        <taxon>Astigmata</taxon>
        <taxon>Psoroptidia</taxon>
        <taxon>Sarcoptoidea</taxon>
        <taxon>Sarcoptidae</taxon>
        <taxon>Sarcoptinae</taxon>
        <taxon>Sarcoptes</taxon>
    </lineage>
</organism>
<feature type="active site" description="Nucleophile" evidence="10">
    <location>
        <position position="10"/>
    </location>
</feature>
<feature type="binding site" evidence="12">
    <location>
        <position position="241"/>
    </location>
    <ligand>
        <name>Mg(2+)</name>
        <dbReference type="ChEBI" id="CHEBI:18420"/>
        <label>1</label>
    </ligand>
</feature>
<dbReference type="InterPro" id="IPR006379">
    <property type="entry name" value="HAD-SF_hydro_IIB"/>
</dbReference>
<dbReference type="SUPFAM" id="SSF56784">
    <property type="entry name" value="HAD-like"/>
    <property type="match status" value="1"/>
</dbReference>
<dbReference type="PANTHER" id="PTHR10466:SF0">
    <property type="entry name" value="PHOSPHOMANNOMUTASE"/>
    <property type="match status" value="1"/>
</dbReference>
<evidence type="ECO:0000256" key="11">
    <source>
        <dbReference type="PIRSR" id="PIRSR605002-2"/>
    </source>
</evidence>
<dbReference type="NCBIfam" id="TIGR01484">
    <property type="entry name" value="HAD-SF-IIB"/>
    <property type="match status" value="1"/>
</dbReference>
<evidence type="ECO:0000256" key="10">
    <source>
        <dbReference type="PIRSR" id="PIRSR605002-1"/>
    </source>
</evidence>
<evidence type="ECO:0000256" key="5">
    <source>
        <dbReference type="ARBA" id="ARBA00012730"/>
    </source>
</evidence>
<feature type="binding site" evidence="11">
    <location>
        <position position="136"/>
    </location>
    <ligand>
        <name>alpha-D-mannose 1-phosphate</name>
        <dbReference type="ChEBI" id="CHEBI:58409"/>
    </ligand>
</feature>
<dbReference type="UniPathway" id="UPA00126">
    <property type="reaction ID" value="UER00424"/>
</dbReference>
<feature type="binding site" evidence="12">
    <location>
        <position position="244"/>
    </location>
    <ligand>
        <name>Mg(2+)</name>
        <dbReference type="ChEBI" id="CHEBI:18420"/>
        <label>1</label>
    </ligand>
</feature>
<dbReference type="GO" id="GO:0009298">
    <property type="term" value="P:GDP-mannose biosynthetic process"/>
    <property type="evidence" value="ECO:0007669"/>
    <property type="project" value="UniProtKB-UniPathway"/>
</dbReference>
<feature type="binding site" evidence="11">
    <location>
        <position position="147"/>
    </location>
    <ligand>
        <name>alpha-D-mannose 1-phosphate</name>
        <dbReference type="ChEBI" id="CHEBI:58409"/>
    </ligand>
</feature>
<comment type="similarity">
    <text evidence="3 13">Belongs to the eukaryotic PMM family.</text>
</comment>
<comment type="cofactor">
    <cofactor evidence="12">
        <name>Mg(2+)</name>
        <dbReference type="ChEBI" id="CHEBI:18420"/>
    </cofactor>
</comment>
<dbReference type="CDD" id="cd02585">
    <property type="entry name" value="HAD_PMM"/>
    <property type="match status" value="1"/>
</dbReference>
<evidence type="ECO:0000256" key="1">
    <source>
        <dbReference type="ARBA" id="ARBA00004496"/>
    </source>
</evidence>
<dbReference type="Pfam" id="PF03332">
    <property type="entry name" value="PMM"/>
    <property type="match status" value="1"/>
</dbReference>